<accession>A0ABU7QJD3</accession>
<protein>
    <submittedName>
        <fullName evidence="1">Nucleoside triphosphate pyrophosphohydrolase family protein</fullName>
    </submittedName>
</protein>
<dbReference type="EMBL" id="JAMDKF010000010">
    <property type="protein sequence ID" value="MEE6041451.1"/>
    <property type="molecule type" value="Genomic_DNA"/>
</dbReference>
<reference evidence="1 2" key="1">
    <citation type="journal article" date="2022" name="Front. Microbiol.">
        <title>Commensal bacteria contribute to the growth of multidrug-resistant Avibacterium paragallinarum in chickens.</title>
        <authorList>
            <person name="Zhu J."/>
            <person name="Chen Y."/>
            <person name="Wu Y."/>
            <person name="Wang Y."/>
            <person name="Zhu K."/>
        </authorList>
    </citation>
    <scope>NUCLEOTIDE SEQUENCE [LARGE SCALE GENOMIC DNA]</scope>
    <source>
        <strain evidence="1 2">AV25</strain>
    </source>
</reference>
<proteinExistence type="predicted"/>
<dbReference type="Proteomes" id="UP001347884">
    <property type="component" value="Unassembled WGS sequence"/>
</dbReference>
<name>A0ABU7QJD3_AVIPA</name>
<comment type="caution">
    <text evidence="1">The sequence shown here is derived from an EMBL/GenBank/DDBJ whole genome shotgun (WGS) entry which is preliminary data.</text>
</comment>
<dbReference type="InterPro" id="IPR033653">
    <property type="entry name" value="NTP-PPase_DR2231-like"/>
</dbReference>
<sequence length="178" mass="20345">MVYQPFSHIPVNRNAQPYDLPYQPKNEDKKMNNINITPIIDWFKTAVPKPTIRNKNIQLGCHFEEFVEMLKAGKLTNAVVIENLEYQATLFKSCSIFIEELCYEEKQELLDALCDQIVTAIGVAYMLGMDIQGALNEVNSSNWSKFENGKPIFNEQGKIAKGKSYFKPNLSNFINKGE</sequence>
<dbReference type="InterPro" id="IPR023292">
    <property type="entry name" value="NTP_PyroPHydrolase-like_dom_sf"/>
</dbReference>
<dbReference type="RefSeq" id="WP_223810371.1">
    <property type="nucleotide sequence ID" value="NZ_CP081939.1"/>
</dbReference>
<gene>
    <name evidence="1" type="ORF">M5S13_06055</name>
</gene>
<dbReference type="Gene3D" id="1.10.3420.10">
    <property type="entry name" value="putative ntp pyrophosphohydrolase like domain"/>
    <property type="match status" value="1"/>
</dbReference>
<evidence type="ECO:0000313" key="1">
    <source>
        <dbReference type="EMBL" id="MEE6041451.1"/>
    </source>
</evidence>
<keyword evidence="2" id="KW-1185">Reference proteome</keyword>
<organism evidence="1 2">
    <name type="scientific">Avibacterium paragallinarum</name>
    <name type="common">Haemophilus gallinarum</name>
    <dbReference type="NCBI Taxonomy" id="728"/>
    <lineage>
        <taxon>Bacteria</taxon>
        <taxon>Pseudomonadati</taxon>
        <taxon>Pseudomonadota</taxon>
        <taxon>Gammaproteobacteria</taxon>
        <taxon>Pasteurellales</taxon>
        <taxon>Pasteurellaceae</taxon>
        <taxon>Avibacterium</taxon>
    </lineage>
</organism>
<evidence type="ECO:0000313" key="2">
    <source>
        <dbReference type="Proteomes" id="UP001347884"/>
    </source>
</evidence>
<dbReference type="CDD" id="cd11530">
    <property type="entry name" value="NTP-PPase_DR2231_like"/>
    <property type="match status" value="1"/>
</dbReference>